<name>A0A0U5L386_9GAMM</name>
<evidence type="ECO:0000313" key="3">
    <source>
        <dbReference type="Proteomes" id="UP000059419"/>
    </source>
</evidence>
<dbReference type="SUPFAM" id="SSF50475">
    <property type="entry name" value="FMN-binding split barrel"/>
    <property type="match status" value="1"/>
</dbReference>
<dbReference type="STRING" id="1619313.EM595_3011"/>
<dbReference type="NCBIfam" id="NF002900">
    <property type="entry name" value="PRK03467.1"/>
    <property type="match status" value="1"/>
</dbReference>
<sequence length="152" mass="17242">MEKIVSDFAHLARYLKKQHVLSLCCATADDLWCANCFYVFNEPTMALWLMTETHTRHGAMLLQQPRVAGTINGQPKSVLLIKGIQYTGDIALLSGEAEIAAREAYCQRFPVARKASAPLWEIRLRELKMTDNKLGFGSKIAWQREESERAIE</sequence>
<dbReference type="EMBL" id="LN907827">
    <property type="protein sequence ID" value="CUU25242.1"/>
    <property type="molecule type" value="Genomic_DNA"/>
</dbReference>
<evidence type="ECO:0000256" key="1">
    <source>
        <dbReference type="HAMAP-Rule" id="MF_00764"/>
    </source>
</evidence>
<dbReference type="PATRIC" id="fig|1619313.3.peg.3128"/>
<protein>
    <recommendedName>
        <fullName evidence="1">UPF0306 protein EM595_3011</fullName>
    </recommendedName>
</protein>
<reference evidence="3" key="1">
    <citation type="submission" date="2015-11" db="EMBL/GenBank/DDBJ databases">
        <authorList>
            <person name="Blom J."/>
        </authorList>
    </citation>
    <scope>NUCLEOTIDE SEQUENCE [LARGE SCALE GENOMIC DNA]</scope>
</reference>
<dbReference type="HAMAP" id="MF_00764">
    <property type="entry name" value="UPF0306"/>
    <property type="match status" value="1"/>
</dbReference>
<dbReference type="Gene3D" id="2.30.110.10">
    <property type="entry name" value="Electron Transport, Fmn-binding Protein, Chain A"/>
    <property type="match status" value="1"/>
</dbReference>
<dbReference type="AlphaFoldDB" id="A0A0U5L386"/>
<dbReference type="InterPro" id="IPR012349">
    <property type="entry name" value="Split_barrel_FMN-bd"/>
</dbReference>
<dbReference type="PIRSF" id="PIRSF009554">
    <property type="entry name" value="UCP009554"/>
    <property type="match status" value="1"/>
</dbReference>
<dbReference type="Proteomes" id="UP000059419">
    <property type="component" value="Chromosome 1"/>
</dbReference>
<accession>A0A0U5L386</accession>
<dbReference type="KEGG" id="ege:EM595_3011"/>
<keyword evidence="3" id="KW-1185">Reference proteome</keyword>
<dbReference type="InterPro" id="IPR011194">
    <property type="entry name" value="UPF0306"/>
</dbReference>
<gene>
    <name evidence="2" type="ORF">EM595_3011</name>
</gene>
<organism evidence="2 3">
    <name type="scientific">Duffyella gerundensis</name>
    <dbReference type="NCBI Taxonomy" id="1619313"/>
    <lineage>
        <taxon>Bacteria</taxon>
        <taxon>Pseudomonadati</taxon>
        <taxon>Pseudomonadota</taxon>
        <taxon>Gammaproteobacteria</taxon>
        <taxon>Enterobacterales</taxon>
        <taxon>Erwiniaceae</taxon>
        <taxon>Duffyella</taxon>
    </lineage>
</organism>
<comment type="similarity">
    <text evidence="1">Belongs to the UPF0306 family.</text>
</comment>
<evidence type="ECO:0000313" key="2">
    <source>
        <dbReference type="EMBL" id="CUU25242.1"/>
    </source>
</evidence>
<proteinExistence type="inferred from homology"/>